<accession>A0ACA9QH95</accession>
<organism evidence="1 2">
    <name type="scientific">Racocetra persica</name>
    <dbReference type="NCBI Taxonomy" id="160502"/>
    <lineage>
        <taxon>Eukaryota</taxon>
        <taxon>Fungi</taxon>
        <taxon>Fungi incertae sedis</taxon>
        <taxon>Mucoromycota</taxon>
        <taxon>Glomeromycotina</taxon>
        <taxon>Glomeromycetes</taxon>
        <taxon>Diversisporales</taxon>
        <taxon>Gigasporaceae</taxon>
        <taxon>Racocetra</taxon>
    </lineage>
</organism>
<evidence type="ECO:0000313" key="2">
    <source>
        <dbReference type="Proteomes" id="UP000789920"/>
    </source>
</evidence>
<protein>
    <submittedName>
        <fullName evidence="1">33197_t:CDS:1</fullName>
    </submittedName>
</protein>
<sequence length="484" mass="53116">IPGEITTPESNQAVQTKGKGKAAEEEVNATKSSSSAKLSTNEYQLKAIEWAGSVGGEPRKLKIITQNGKIILSLSLSSLPPLIAFANFVENGPCPLLALCNVLILRGSIEIKPYDRSTVTYDYLVELLGDYLFKLIPDKEAEIQKGLLQLTIDQSSQKSQSQQAHSADLLNGIDENQDVDNQKTDNDSIAQITNITNATRPSLQDYQHTLNAAISIIPILQTGLDVNVQFNSIHGFEPTAELSVFDIFGVELVHGWVVDPQDEETWNVVVGKCGSYNKAVECVVGGDSVSKGVVLESSDGVSNIGFDKSERSANALENVRVRDALITSQFLDASKTQLTYHGLSTLSEALPPGNLFTDAGFVNEPSVVWESLIDVDQSASEFVNGQFRKGEISGGDYVGVTDNEAHGGGDQDYALALSLQQQEDEREAEFRRKQQQQRQEDLQRQQRRPNRPYDQTSIGSSIATETSEKERRKDREKRTSCFIS</sequence>
<feature type="non-terminal residue" evidence="1">
    <location>
        <position position="1"/>
    </location>
</feature>
<proteinExistence type="predicted"/>
<comment type="caution">
    <text evidence="1">The sequence shown here is derived from an EMBL/GenBank/DDBJ whole genome shotgun (WGS) entry which is preliminary data.</text>
</comment>
<keyword evidence="2" id="KW-1185">Reference proteome</keyword>
<reference evidence="1" key="1">
    <citation type="submission" date="2021-06" db="EMBL/GenBank/DDBJ databases">
        <authorList>
            <person name="Kallberg Y."/>
            <person name="Tangrot J."/>
            <person name="Rosling A."/>
        </authorList>
    </citation>
    <scope>NUCLEOTIDE SEQUENCE</scope>
    <source>
        <strain evidence="1">MA461A</strain>
    </source>
</reference>
<dbReference type="EMBL" id="CAJVQC010032023">
    <property type="protein sequence ID" value="CAG8750041.1"/>
    <property type="molecule type" value="Genomic_DNA"/>
</dbReference>
<evidence type="ECO:0000313" key="1">
    <source>
        <dbReference type="EMBL" id="CAG8750041.1"/>
    </source>
</evidence>
<name>A0ACA9QH95_9GLOM</name>
<dbReference type="Proteomes" id="UP000789920">
    <property type="component" value="Unassembled WGS sequence"/>
</dbReference>
<gene>
    <name evidence="1" type="ORF">RPERSI_LOCUS14089</name>
</gene>